<keyword evidence="3" id="KW-0472">Membrane</keyword>
<feature type="binding site" evidence="2">
    <location>
        <position position="346"/>
    </location>
    <ligand>
        <name>L-tryptophan</name>
        <dbReference type="ChEBI" id="CHEBI:57912"/>
    </ligand>
</feature>
<keyword evidence="3" id="KW-1133">Transmembrane helix</keyword>
<feature type="transmembrane region" description="Helical" evidence="3">
    <location>
        <begin position="12"/>
        <end position="34"/>
    </location>
</feature>
<dbReference type="PANTHER" id="PTHR43747">
    <property type="entry name" value="FAD-BINDING PROTEIN"/>
    <property type="match status" value="1"/>
</dbReference>
<dbReference type="GO" id="GO:0000166">
    <property type="term" value="F:nucleotide binding"/>
    <property type="evidence" value="ECO:0007669"/>
    <property type="project" value="UniProtKB-KW"/>
</dbReference>
<keyword evidence="2" id="KW-0285">Flavoprotein</keyword>
<evidence type="ECO:0000256" key="1">
    <source>
        <dbReference type="PIRSR" id="PIRSR011396-1"/>
    </source>
</evidence>
<keyword evidence="2" id="KW-0274">FAD</keyword>
<reference evidence="4 5" key="1">
    <citation type="submission" date="2020-05" db="EMBL/GenBank/DDBJ databases">
        <title>Erythrobacter mangrovi sp. nov., isolated from rhizosphere soil of mangrove plant (Kandelia candel).</title>
        <authorList>
            <person name="Ye Y.H."/>
        </authorList>
    </citation>
    <scope>NUCLEOTIDE SEQUENCE [LARGE SCALE GENOMIC DNA]</scope>
    <source>
        <strain evidence="4 5">EB310</strain>
    </source>
</reference>
<evidence type="ECO:0000256" key="3">
    <source>
        <dbReference type="SAM" id="Phobius"/>
    </source>
</evidence>
<feature type="active site" evidence="1">
    <location>
        <position position="84"/>
    </location>
</feature>
<dbReference type="PANTHER" id="PTHR43747:SF4">
    <property type="entry name" value="FLAVIN-DEPENDENT TRYPTOPHAN HALOGENASE"/>
    <property type="match status" value="1"/>
</dbReference>
<accession>A0A7D4BQ17</accession>
<name>A0A7D4BQ17_9SPHN</name>
<gene>
    <name evidence="4" type="ORF">HQR01_14295</name>
</gene>
<dbReference type="GO" id="GO:0004497">
    <property type="term" value="F:monooxygenase activity"/>
    <property type="evidence" value="ECO:0007669"/>
    <property type="project" value="InterPro"/>
</dbReference>
<evidence type="ECO:0000256" key="2">
    <source>
        <dbReference type="PIRSR" id="PIRSR011396-2"/>
    </source>
</evidence>
<proteinExistence type="predicted"/>
<keyword evidence="3" id="KW-0812">Transmembrane</keyword>
<dbReference type="InterPro" id="IPR033856">
    <property type="entry name" value="Trp_halogen"/>
</dbReference>
<dbReference type="RefSeq" id="WP_173215713.1">
    <property type="nucleotide sequence ID" value="NZ_CP053921.1"/>
</dbReference>
<keyword evidence="2" id="KW-0547">Nucleotide-binding</keyword>
<dbReference type="Pfam" id="PF04820">
    <property type="entry name" value="Trp_halogenase"/>
    <property type="match status" value="1"/>
</dbReference>
<dbReference type="AlphaFoldDB" id="A0A7D4BQ17"/>
<organism evidence="4 5">
    <name type="scientific">Erythrobacter mangrovi</name>
    <dbReference type="NCBI Taxonomy" id="2739433"/>
    <lineage>
        <taxon>Bacteria</taxon>
        <taxon>Pseudomonadati</taxon>
        <taxon>Pseudomonadota</taxon>
        <taxon>Alphaproteobacteria</taxon>
        <taxon>Sphingomonadales</taxon>
        <taxon>Erythrobacteraceae</taxon>
        <taxon>Erythrobacter/Porphyrobacter group</taxon>
        <taxon>Erythrobacter</taxon>
    </lineage>
</organism>
<keyword evidence="5" id="KW-1185">Reference proteome</keyword>
<dbReference type="InterPro" id="IPR006905">
    <property type="entry name" value="Flavin_halogenase"/>
</dbReference>
<evidence type="ECO:0000313" key="5">
    <source>
        <dbReference type="Proteomes" id="UP000504693"/>
    </source>
</evidence>
<protein>
    <submittedName>
        <fullName evidence="4">Tryptophan 7-halogenase</fullName>
    </submittedName>
</protein>
<feature type="binding site" evidence="2">
    <location>
        <position position="84"/>
    </location>
    <ligand>
        <name>7-chloro-L-tryptophan</name>
        <dbReference type="ChEBI" id="CHEBI:58713"/>
    </ligand>
</feature>
<dbReference type="InterPro" id="IPR036188">
    <property type="entry name" value="FAD/NAD-bd_sf"/>
</dbReference>
<dbReference type="Proteomes" id="UP000504693">
    <property type="component" value="Chromosome"/>
</dbReference>
<dbReference type="SUPFAM" id="SSF51905">
    <property type="entry name" value="FAD/NAD(P)-binding domain"/>
    <property type="match status" value="1"/>
</dbReference>
<sequence>MTHSKSDSGKHIRYVIAGGGTAGWMAAAALARFAPPGTEIALVESDAIGTIGVGEATIPQIHLFNGALGLDEAEFVRETKATFKLGIEFDGWLREGETYMHAFGAIGRRAGLLPFQHYWLRAKQLGFAKPLMRYSLNELAARTLCMQRGRRAQGAPEMPYAYHFDAGLYAAHLRRFAEARGVVRHEGLIEEVARDGESGAISALRLNGKREIGGDFFFDCTGFRALLIGQTLGTDYEDWTQWLRCDRALAVPCANGGDFTPYTRAIARKAGWQWRIPLQHRIGNGLVYSSAHLSDDEAAEVLLGNLDGAPLADPRPIGFTTGARREMWRGNCLAIGLSAGFLEPMESTSIHLIQSTISRFLSVLPSGNPDPAIVNWFNAQCEFEWARIRDFLILHYHANAREGEAFWDGVRAMDLPDTLNAKIAQWQASGFIHREHEELFTEVGWFQVLVGQGVEARGYNPLADAMPEGDLRKLLDGTEAMLVEEVRRMPTHLQFVQTMLKTVKPQGVPA</sequence>
<feature type="binding site" evidence="2">
    <location>
        <position position="337"/>
    </location>
    <ligand>
        <name>FAD</name>
        <dbReference type="ChEBI" id="CHEBI:57692"/>
    </ligand>
</feature>
<dbReference type="PIRSF" id="PIRSF011396">
    <property type="entry name" value="Trp_halogenase"/>
    <property type="match status" value="1"/>
</dbReference>
<evidence type="ECO:0000313" key="4">
    <source>
        <dbReference type="EMBL" id="QKG72444.1"/>
    </source>
</evidence>
<feature type="binding site" evidence="2">
    <location>
        <begin position="19"/>
        <end position="22"/>
    </location>
    <ligand>
        <name>FAD</name>
        <dbReference type="ChEBI" id="CHEBI:57692"/>
    </ligand>
</feature>
<dbReference type="InterPro" id="IPR050816">
    <property type="entry name" value="Flavin-dep_Halogenase_NPB"/>
</dbReference>
<dbReference type="Gene3D" id="3.50.50.60">
    <property type="entry name" value="FAD/NAD(P)-binding domain"/>
    <property type="match status" value="1"/>
</dbReference>
<feature type="binding site" evidence="2">
    <location>
        <position position="350"/>
    </location>
    <ligand>
        <name>FAD</name>
        <dbReference type="ChEBI" id="CHEBI:57692"/>
    </ligand>
</feature>
<dbReference type="KEGG" id="emv:HQR01_14295"/>
<dbReference type="EMBL" id="CP053921">
    <property type="protein sequence ID" value="QKG72444.1"/>
    <property type="molecule type" value="Genomic_DNA"/>
</dbReference>